<dbReference type="RefSeq" id="WP_199795260.1">
    <property type="nucleotide sequence ID" value="NZ_LDFT01000188.1"/>
</dbReference>
<reference evidence="1" key="1">
    <citation type="submission" date="2001-05" db="EMBL/GenBank/DDBJ databases">
        <authorList>
            <person name="Baum J."/>
        </authorList>
    </citation>
    <scope>NUCLEOTIDE SEQUENCE</scope>
    <source>
        <strain evidence="1">EG4851</strain>
    </source>
</reference>
<dbReference type="Gene3D" id="2.80.10.50">
    <property type="match status" value="1"/>
</dbReference>
<dbReference type="PROSITE" id="PS50231">
    <property type="entry name" value="RICIN_B_LECTIN"/>
    <property type="match status" value="1"/>
</dbReference>
<dbReference type="Gene3D" id="1.10.10.60">
    <property type="entry name" value="Homeodomain-like"/>
    <property type="match status" value="1"/>
</dbReference>
<evidence type="ECO:0000313" key="1">
    <source>
        <dbReference type="EMBL" id="AAK64566.1"/>
    </source>
</evidence>
<evidence type="ECO:0000313" key="2">
    <source>
        <dbReference type="EMBL" id="AAT29026.1"/>
    </source>
</evidence>
<protein>
    <submittedName>
        <fullName evidence="2">44 kDa component of binary insecticidal crystal protein</fullName>
    </submittedName>
    <submittedName>
        <fullName evidence="1">Crystal protein ET76</fullName>
    </submittedName>
</protein>
<reference evidence="2" key="4">
    <citation type="submission" date="2004-02" db="EMBL/GenBank/DDBJ databases">
        <authorList>
            <person name="Schnepf H.Ernest."/>
            <person name="Lee S."/>
            <person name="Dojillo J."/>
            <person name="Diehl P."/>
            <person name="Fencil K."/>
            <person name="Stamp L."/>
            <person name="Nygaard L."/>
            <person name="Narva K.E."/>
            <person name="Wolt J.D."/>
        </authorList>
    </citation>
    <scope>NUCLEOTIDE SEQUENCE</scope>
    <source>
        <strain evidence="2">PS201HH2</strain>
        <strain evidence="3">PS201L3</strain>
    </source>
</reference>
<organism evidence="1">
    <name type="scientific">Bacillus thuringiensis</name>
    <dbReference type="NCBI Taxonomy" id="1428"/>
    <lineage>
        <taxon>Bacteria</taxon>
        <taxon>Bacillati</taxon>
        <taxon>Bacillota</taxon>
        <taxon>Bacilli</taxon>
        <taxon>Bacillales</taxon>
        <taxon>Bacillaceae</taxon>
        <taxon>Bacillus</taxon>
        <taxon>Bacillus cereus group</taxon>
    </lineage>
</organism>
<dbReference type="AlphaFoldDB" id="Q93LP4"/>
<sequence length="387" mass="43812">MIETNKIYEISNKANGLYATTYLSFDNSGVSLLNKNESDINDYNLKWFLFPIDNNQYIITSYGVNKNKVWTANGNKINVTTYSAENSAQQWQIRNSSSGYIIENNNGKILTAGTGQSLGLLYLTDEIPEDSNQQWNLTSIQTISLPSQPIIDTTLVDYPKYSTTGSINYNGTALQLMGWTLIPCIMVYDKTIASTHTQITTTPYYILKKYQRWVLATGSGLSVPAHVKSTFEYEWGTDTDQKTSVINTLGFQINTDTKLKATVPEVGGGTTDIRTQITEELKVEYSSENKEMRKYKQSFDVDNLNYDEALNAVGFIVETSFELYRMNGNVLITSIKTTNKDTYNTVTYPNHKEVLLLLTNHSYEEVTALTGISKERLQNLKNNWKKR</sequence>
<proteinExistence type="predicted"/>
<dbReference type="InterPro" id="IPR035992">
    <property type="entry name" value="Ricin_B-like_lectins"/>
</dbReference>
<dbReference type="SUPFAM" id="SSF50370">
    <property type="entry name" value="Ricin B-like lectins"/>
    <property type="match status" value="1"/>
</dbReference>
<dbReference type="EMBL" id="AY036016">
    <property type="protein sequence ID" value="AAK64566.1"/>
    <property type="molecule type" value="Genomic_DNA"/>
</dbReference>
<evidence type="ECO:0000313" key="3">
    <source>
        <dbReference type="EMBL" id="AAT29027.1"/>
    </source>
</evidence>
<dbReference type="EMBL" id="AY536893">
    <property type="protein sequence ID" value="AAT29026.1"/>
    <property type="molecule type" value="Genomic_DNA"/>
</dbReference>
<reference evidence="1" key="2">
    <citation type="submission" date="2001-06" db="EMBL/GenBank/DDBJ databases">
        <title>Coleopteran-toxic polypeptide compositions and insect-resistant transgenic plants.</title>
        <authorList>
            <person name="Rupar M.J."/>
            <person name="Donovan W.P."/>
            <person name="Chu C.-R."/>
            <person name="Pease E."/>
            <person name="Slaney A.C."/>
            <person name="Malvar T.M."/>
            <person name="Baum J.A."/>
        </authorList>
    </citation>
    <scope>NUCLEOTIDE SEQUENCE</scope>
    <source>
        <strain evidence="1">EG4851</strain>
    </source>
</reference>
<reference evidence="2" key="5">
    <citation type="journal article" date="2005" name="Appl. Environ. Microbiol.">
        <title>Characterization of Cry34/Cry35 binary insecticidal proteins from diverse Bacillus thuringiensis strain collections.</title>
        <authorList>
            <person name="Schnepf H.E."/>
            <person name="Lee S."/>
            <person name="Dojillo J."/>
            <person name="Burmeister P."/>
            <person name="Fencil K."/>
            <person name="Morera L."/>
            <person name="Nygaard L."/>
            <person name="Narva K.E."/>
            <person name="Wolt J.D."/>
        </authorList>
    </citation>
    <scope>NUCLEOTIDE SEQUENCE</scope>
    <source>
        <strain evidence="2">PS201HH2</strain>
        <strain evidence="3">PS201L3</strain>
    </source>
</reference>
<accession>Q93LP4</accession>
<gene>
    <name evidence="2" type="primary">cry35B</name>
</gene>
<dbReference type="EMBL" id="AY536894">
    <property type="protein sequence ID" value="AAT29027.1"/>
    <property type="molecule type" value="Genomic_DNA"/>
</dbReference>
<name>Q93LP4_BACTU</name>
<reference evidence="1" key="3">
    <citation type="journal article" date="2004" name="Appl. Environ. Microbiol.">
        <title>Binary toxins from Bacillus thuringiensis active against the western corn rootworm, Diabrotica virgifera virgifera LeConte.</title>
        <authorList>
            <person name="Baum J.A."/>
            <person name="Chu C.R."/>
            <person name="Rupar M."/>
            <person name="Brown G.R."/>
            <person name="Donovan W.P."/>
            <person name="Huesing J.E."/>
            <person name="Ilagan O."/>
            <person name="Malvar T.M."/>
            <person name="Pleau M."/>
            <person name="Walters M."/>
            <person name="Vaughn T."/>
        </authorList>
    </citation>
    <scope>NUCLEOTIDE SEQUENCE</scope>
    <source>
        <strain evidence="1">EG4851</strain>
    </source>
</reference>
<dbReference type="SMR" id="Q93LP4"/>